<dbReference type="AlphaFoldDB" id="A0AAE9WE00"/>
<evidence type="ECO:0000313" key="6">
    <source>
        <dbReference type="EMBL" id="WBW73482.1"/>
    </source>
</evidence>
<feature type="domain" description="Alanine racemase N-terminal" evidence="5">
    <location>
        <begin position="14"/>
        <end position="224"/>
    </location>
</feature>
<reference evidence="6 7" key="1">
    <citation type="journal article" date="2023" name="G3 (Bethesda)">
        <title>A high-quality reference genome for the fission yeast Schizosaccharomyces osmophilus.</title>
        <authorList>
            <person name="Jia G.S."/>
            <person name="Zhang W.C."/>
            <person name="Liang Y."/>
            <person name="Liu X.H."/>
            <person name="Rhind N."/>
            <person name="Pidoux A."/>
            <person name="Brysch-Herzberg M."/>
            <person name="Du L.L."/>
        </authorList>
    </citation>
    <scope>NUCLEOTIDE SEQUENCE [LARGE SCALE GENOMIC DNA]</scope>
    <source>
        <strain evidence="6 7">CBS 15793</strain>
    </source>
</reference>
<keyword evidence="7" id="KW-1185">Reference proteome</keyword>
<dbReference type="HAMAP" id="MF_02087">
    <property type="entry name" value="PLP_homeostasis"/>
    <property type="match status" value="1"/>
</dbReference>
<comment type="function">
    <text evidence="2">Pyridoxal 5'-phosphate (PLP)-binding protein, which may be involved in intracellular homeostatic regulation of pyridoxal 5'-phosphate (PLP), the active form of vitamin B6.</text>
</comment>
<protein>
    <recommendedName>
        <fullName evidence="2">Pyridoxal phosphate homeostasis protein</fullName>
        <shortName evidence="2">PLP homeostasis protein</shortName>
    </recommendedName>
</protein>
<dbReference type="Proteomes" id="UP001212411">
    <property type="component" value="Chromosome 2"/>
</dbReference>
<dbReference type="SUPFAM" id="SSF51419">
    <property type="entry name" value="PLP-binding barrel"/>
    <property type="match status" value="1"/>
</dbReference>
<proteinExistence type="inferred from homology"/>
<sequence>MSVIRSCLESVRSQVQQCANGRNINLVAVSKFHPVEQLMEAYEAGQRHFGENYMQEFLAKADLMPKDVQWHFIGNMQSQKCKKIASVKNLYAIETIDNEKKARLVNQAREAIQTPLRVYVQINTSGEPNKAGVMPSEALELCKIVQSLEYLRLQGLMTIGSISHSHLQDQNPDFQLLSDLRLKLQKELNSALELSMGMSSDFPLAIKYGSDSVRVGSSIFGSRPEEKPESVVSSN</sequence>
<organism evidence="6 7">
    <name type="scientific">Schizosaccharomyces osmophilus</name>
    <dbReference type="NCBI Taxonomy" id="2545709"/>
    <lineage>
        <taxon>Eukaryota</taxon>
        <taxon>Fungi</taxon>
        <taxon>Dikarya</taxon>
        <taxon>Ascomycota</taxon>
        <taxon>Taphrinomycotina</taxon>
        <taxon>Schizosaccharomycetes</taxon>
        <taxon>Schizosaccharomycetales</taxon>
        <taxon>Schizosaccharomycetaceae</taxon>
        <taxon>Schizosaccharomyces</taxon>
    </lineage>
</organism>
<dbReference type="NCBIfam" id="TIGR00044">
    <property type="entry name" value="YggS family pyridoxal phosphate-dependent enzyme"/>
    <property type="match status" value="1"/>
</dbReference>
<dbReference type="CDD" id="cd06822">
    <property type="entry name" value="PLPDE_III_YBL036c_euk"/>
    <property type="match status" value="1"/>
</dbReference>
<keyword evidence="1 2" id="KW-0663">Pyridoxal phosphate</keyword>
<name>A0AAE9WE00_9SCHI</name>
<dbReference type="InterPro" id="IPR029066">
    <property type="entry name" value="PLP-binding_barrel"/>
</dbReference>
<dbReference type="RefSeq" id="XP_056037725.1">
    <property type="nucleotide sequence ID" value="XM_056182313.1"/>
</dbReference>
<dbReference type="Gene3D" id="3.20.20.10">
    <property type="entry name" value="Alanine racemase"/>
    <property type="match status" value="1"/>
</dbReference>
<dbReference type="PANTHER" id="PTHR10146:SF14">
    <property type="entry name" value="PYRIDOXAL PHOSPHATE HOMEOSTASIS PROTEIN"/>
    <property type="match status" value="1"/>
</dbReference>
<accession>A0AAE9WE00</accession>
<comment type="cofactor">
    <cofactor evidence="3">
        <name>pyridoxal 5'-phosphate</name>
        <dbReference type="ChEBI" id="CHEBI:597326"/>
    </cofactor>
</comment>
<evidence type="ECO:0000313" key="7">
    <source>
        <dbReference type="Proteomes" id="UP001212411"/>
    </source>
</evidence>
<comment type="similarity">
    <text evidence="2 4">Belongs to the pyridoxal phosphate-binding protein YggS/PROSC family.</text>
</comment>
<dbReference type="PANTHER" id="PTHR10146">
    <property type="entry name" value="PROLINE SYNTHETASE CO-TRANSCRIBED BACTERIAL HOMOLOG PROTEIN"/>
    <property type="match status" value="1"/>
</dbReference>
<evidence type="ECO:0000256" key="1">
    <source>
        <dbReference type="ARBA" id="ARBA00022898"/>
    </source>
</evidence>
<dbReference type="InterPro" id="IPR011078">
    <property type="entry name" value="PyrdxlP_homeostasis"/>
</dbReference>
<feature type="modified residue" description="N6-(pyridoxal phosphate)lysine" evidence="2 3">
    <location>
        <position position="31"/>
    </location>
</feature>
<evidence type="ECO:0000256" key="2">
    <source>
        <dbReference type="HAMAP-Rule" id="MF_03225"/>
    </source>
</evidence>
<evidence type="ECO:0000256" key="3">
    <source>
        <dbReference type="PIRSR" id="PIRSR004848-1"/>
    </source>
</evidence>
<dbReference type="GeneID" id="80877002"/>
<gene>
    <name evidence="6" type="ORF">SOMG_03523</name>
</gene>
<dbReference type="KEGG" id="som:SOMG_03523"/>
<dbReference type="GO" id="GO:0030170">
    <property type="term" value="F:pyridoxal phosphate binding"/>
    <property type="evidence" value="ECO:0007669"/>
    <property type="project" value="UniProtKB-UniRule"/>
</dbReference>
<evidence type="ECO:0000259" key="5">
    <source>
        <dbReference type="Pfam" id="PF01168"/>
    </source>
</evidence>
<dbReference type="PIRSF" id="PIRSF004848">
    <property type="entry name" value="YBL036c_PLPDEIII"/>
    <property type="match status" value="1"/>
</dbReference>
<dbReference type="EMBL" id="CP115612">
    <property type="protein sequence ID" value="WBW73482.1"/>
    <property type="molecule type" value="Genomic_DNA"/>
</dbReference>
<dbReference type="InterPro" id="IPR001608">
    <property type="entry name" value="Ala_racemase_N"/>
</dbReference>
<evidence type="ECO:0000256" key="4">
    <source>
        <dbReference type="RuleBase" id="RU004514"/>
    </source>
</evidence>
<dbReference type="FunFam" id="3.20.20.10:FF:000018">
    <property type="entry name" value="Pyridoxal phosphate homeostasis protein"/>
    <property type="match status" value="1"/>
</dbReference>
<dbReference type="Pfam" id="PF01168">
    <property type="entry name" value="Ala_racemase_N"/>
    <property type="match status" value="1"/>
</dbReference>